<dbReference type="InterPro" id="IPR036573">
    <property type="entry name" value="CBM_sf_5/12"/>
</dbReference>
<dbReference type="EMBL" id="BSST01000001">
    <property type="protein sequence ID" value="GLX77455.1"/>
    <property type="molecule type" value="Genomic_DNA"/>
</dbReference>
<evidence type="ECO:0000256" key="4">
    <source>
        <dbReference type="ARBA" id="ARBA00023277"/>
    </source>
</evidence>
<keyword evidence="6" id="KW-0624">Polysaccharide degradation</keyword>
<evidence type="ECO:0000256" key="5">
    <source>
        <dbReference type="ARBA" id="ARBA00023295"/>
    </source>
</evidence>
<dbReference type="InterPro" id="IPR003610">
    <property type="entry name" value="CBM5/12"/>
</dbReference>
<protein>
    <submittedName>
        <fullName evidence="10">Chitinase</fullName>
    </submittedName>
</protein>
<keyword evidence="11" id="KW-1185">Reference proteome</keyword>
<dbReference type="PANTHER" id="PTHR11177">
    <property type="entry name" value="CHITINASE"/>
    <property type="match status" value="1"/>
</dbReference>
<dbReference type="InterPro" id="IPR050314">
    <property type="entry name" value="Glycosyl_Hydrlase_18"/>
</dbReference>
<dbReference type="Proteomes" id="UP001157186">
    <property type="component" value="Unassembled WGS sequence"/>
</dbReference>
<dbReference type="Pfam" id="PF17957">
    <property type="entry name" value="Big_7"/>
    <property type="match status" value="1"/>
</dbReference>
<proteinExistence type="inferred from homology"/>
<gene>
    <name evidence="10" type="ORF">tinsulaeT_07950</name>
</gene>
<dbReference type="CDD" id="cd06548">
    <property type="entry name" value="GH18_chitinase"/>
    <property type="match status" value="1"/>
</dbReference>
<dbReference type="CDD" id="cd12204">
    <property type="entry name" value="CBD_like"/>
    <property type="match status" value="1"/>
</dbReference>
<comment type="similarity">
    <text evidence="1">Belongs to the glycosyl hydrolase 18 family. Chitinase class II subfamily.</text>
</comment>
<dbReference type="PROSITE" id="PS01095">
    <property type="entry name" value="GH18_1"/>
    <property type="match status" value="1"/>
</dbReference>
<feature type="signal peptide" evidence="8">
    <location>
        <begin position="1"/>
        <end position="27"/>
    </location>
</feature>
<dbReference type="InterPro" id="IPR017853">
    <property type="entry name" value="GH"/>
</dbReference>
<evidence type="ECO:0000256" key="8">
    <source>
        <dbReference type="SAM" id="SignalP"/>
    </source>
</evidence>
<evidence type="ECO:0000313" key="11">
    <source>
        <dbReference type="Proteomes" id="UP001157186"/>
    </source>
</evidence>
<dbReference type="Gene3D" id="2.10.10.20">
    <property type="entry name" value="Carbohydrate-binding module superfamily 5/12"/>
    <property type="match status" value="2"/>
</dbReference>
<dbReference type="InterPro" id="IPR013783">
    <property type="entry name" value="Ig-like_fold"/>
</dbReference>
<dbReference type="InterPro" id="IPR032798">
    <property type="entry name" value="CBM_5_12_2"/>
</dbReference>
<dbReference type="PROSITE" id="PS51910">
    <property type="entry name" value="GH18_2"/>
    <property type="match status" value="1"/>
</dbReference>
<dbReference type="CDD" id="cd12215">
    <property type="entry name" value="ChiC_BD"/>
    <property type="match status" value="1"/>
</dbReference>
<dbReference type="PANTHER" id="PTHR11177:SF308">
    <property type="entry name" value="CHITINASE A"/>
    <property type="match status" value="1"/>
</dbReference>
<dbReference type="InterPro" id="IPR001223">
    <property type="entry name" value="Glyco_hydro18_cat"/>
</dbReference>
<organism evidence="10 11">
    <name type="scientific">Thalassotalea insulae</name>
    <dbReference type="NCBI Taxonomy" id="2056778"/>
    <lineage>
        <taxon>Bacteria</taxon>
        <taxon>Pseudomonadati</taxon>
        <taxon>Pseudomonadota</taxon>
        <taxon>Gammaproteobacteria</taxon>
        <taxon>Alteromonadales</taxon>
        <taxon>Colwelliaceae</taxon>
        <taxon>Thalassotalea</taxon>
    </lineage>
</organism>
<feature type="domain" description="GH18" evidence="9">
    <location>
        <begin position="323"/>
        <end position="799"/>
    </location>
</feature>
<evidence type="ECO:0000256" key="1">
    <source>
        <dbReference type="ARBA" id="ARBA00009121"/>
    </source>
</evidence>
<sequence>MKYKIKSGLSKKASVLTLVFLGLPAHSETINCSVLDEWQSGGTYLAGQQVHTQNQAFEAKWWNQTNPVEKSGPWQEWKKLGDCQGGDENQPPTVNWISPSNNSSFTENDSVVILFNADDSDGIVDHTKVYLDNNLLATLPSASNSFTWAAVKGTHQFHLIVQDDKQATTQSDSLNLTVKAKDTPPDNQVPSALLTISNQPSEVYIGDEIKFEMSATDTDGVVTGLTLLANASSVYSSSQSSDVYTWQAVELGQVKFTLEAVDDDSGVGTSAPLYINVVKEQDPGNDRDACQPRGLYQTPEVNTPYCTVYDADGREEMGSDHPRRVIGYFTSWRNGANNQPSYLVSDIPWDKITHINYAFAHVDANNKISIGDPNSENNPATNMEWPGVSGAELDPSLPYKGHFNLLTKYKKQYPKVKTLVSVGGWAETGGYFDATGRVASGGFYTMTTNADGSINHTGIKAFSESTVAFIRQYGFDGVDIDYEYPSSMTDSGHPDDFDFSNPRRANLYKSYLELLRSLREALDKAGQNDGQHYLLTIASPSSGYLLRGMETFDAVKFLDYVNIMSYDLHGAWNSHVGPNAALFDTGEDSELAAWNVYGTAEFEGIGYLNTDWAVRYFRGALSAGRINIGIPYYTRGFRDVSGGTNGLWGQAALPDQSACPKGTGKGDKNNCGNGAVGIDNLWHDIENDNEVAAGSNPLWHALNLADGKSGSYITDYGLTPDTDPEDVLVGNYSRHYDAVAVAPWLWNDEKKVFLSIEDQQSMATKVDYVINQGLGGVMFWELAGDFDYDSAKQEYFIGSTMTSIAYDKFRQSGSPYDVNTGNKDFAIPEKVVDIAFSVKDFPVGDDNYPISPTFSFTNNSELDLSGAKISFDVPVSTSAIFKSNWNAQKKLKLAIESNGSNAAGNNIGGFDNEFHRFSITLVNEYGGVTESFKPGETVNAQVMYYMPFTGPANFTIEKGTHTYGFKYEFPALPEASKGDGEPGDTCDGINVEDLPVYPDFPQTDWQGNPDHANAGDMMVHNLAVWQAKWWTKSEPSTADWEKVCDL</sequence>
<name>A0ABQ6GSM7_9GAMM</name>
<keyword evidence="5 7" id="KW-0326">Glycosidase</keyword>
<dbReference type="InterPro" id="IPR011583">
    <property type="entry name" value="Chitinase_II/V-like_cat"/>
</dbReference>
<evidence type="ECO:0000256" key="3">
    <source>
        <dbReference type="ARBA" id="ARBA00023024"/>
    </source>
</evidence>
<dbReference type="InterPro" id="IPR029070">
    <property type="entry name" value="Chitinase_insertion_sf"/>
</dbReference>
<dbReference type="InterPro" id="IPR009470">
    <property type="entry name" value="Chi_C"/>
</dbReference>
<keyword evidence="2 7" id="KW-0378">Hydrolase</keyword>
<accession>A0ABQ6GSM7</accession>
<dbReference type="SUPFAM" id="SSF54556">
    <property type="entry name" value="Chitinase insertion domain"/>
    <property type="match status" value="1"/>
</dbReference>
<dbReference type="SMART" id="SM00495">
    <property type="entry name" value="ChtBD3"/>
    <property type="match status" value="2"/>
</dbReference>
<dbReference type="Pfam" id="PF00704">
    <property type="entry name" value="Glyco_hydro_18"/>
    <property type="match status" value="1"/>
</dbReference>
<evidence type="ECO:0000256" key="6">
    <source>
        <dbReference type="ARBA" id="ARBA00023326"/>
    </source>
</evidence>
<dbReference type="SUPFAM" id="SSF51055">
    <property type="entry name" value="Carbohydrate binding domain"/>
    <property type="match status" value="2"/>
</dbReference>
<evidence type="ECO:0000256" key="7">
    <source>
        <dbReference type="RuleBase" id="RU000489"/>
    </source>
</evidence>
<evidence type="ECO:0000259" key="9">
    <source>
        <dbReference type="PROSITE" id="PS51910"/>
    </source>
</evidence>
<keyword evidence="8" id="KW-0732">Signal</keyword>
<comment type="caution">
    <text evidence="10">The sequence shown here is derived from an EMBL/GenBank/DDBJ whole genome shotgun (WGS) entry which is preliminary data.</text>
</comment>
<keyword evidence="3" id="KW-0146">Chitin degradation</keyword>
<reference evidence="10 11" key="1">
    <citation type="submission" date="2023-03" db="EMBL/GenBank/DDBJ databases">
        <title>Draft genome sequence of Thalassotalea insulae KCTC 62186T.</title>
        <authorList>
            <person name="Sawabe T."/>
        </authorList>
    </citation>
    <scope>NUCLEOTIDE SEQUENCE [LARGE SCALE GENOMIC DNA]</scope>
    <source>
        <strain evidence="10 11">KCTC 62186</strain>
    </source>
</reference>
<dbReference type="Pfam" id="PF06483">
    <property type="entry name" value="ChiC"/>
    <property type="match status" value="1"/>
</dbReference>
<dbReference type="Gene3D" id="3.20.20.80">
    <property type="entry name" value="Glycosidases"/>
    <property type="match status" value="2"/>
</dbReference>
<dbReference type="SUPFAM" id="SSF51445">
    <property type="entry name" value="(Trans)glycosidases"/>
    <property type="match status" value="1"/>
</dbReference>
<dbReference type="InterPro" id="IPR001579">
    <property type="entry name" value="Glyco_hydro_18_chit_AS"/>
</dbReference>
<dbReference type="SMART" id="SM00636">
    <property type="entry name" value="Glyco_18"/>
    <property type="match status" value="1"/>
</dbReference>
<evidence type="ECO:0000256" key="2">
    <source>
        <dbReference type="ARBA" id="ARBA00022801"/>
    </source>
</evidence>
<feature type="chain" id="PRO_5046968930" evidence="8">
    <location>
        <begin position="28"/>
        <end position="1046"/>
    </location>
</feature>
<dbReference type="Gene3D" id="3.10.50.10">
    <property type="match status" value="1"/>
</dbReference>
<dbReference type="Gene3D" id="2.60.40.10">
    <property type="entry name" value="Immunoglobulins"/>
    <property type="match status" value="2"/>
</dbReference>
<dbReference type="Pfam" id="PF14600">
    <property type="entry name" value="CBM_5_12_2"/>
    <property type="match status" value="1"/>
</dbReference>
<evidence type="ECO:0000313" key="10">
    <source>
        <dbReference type="EMBL" id="GLX77455.1"/>
    </source>
</evidence>
<keyword evidence="4" id="KW-0119">Carbohydrate metabolism</keyword>
<dbReference type="RefSeq" id="WP_284243308.1">
    <property type="nucleotide sequence ID" value="NZ_BSST01000001.1"/>
</dbReference>